<proteinExistence type="predicted"/>
<dbReference type="EMBL" id="FPCH01000001">
    <property type="protein sequence ID" value="SFV29954.1"/>
    <property type="molecule type" value="Genomic_DNA"/>
</dbReference>
<keyword evidence="3" id="KW-0808">Transferase</keyword>
<dbReference type="Proteomes" id="UP000199423">
    <property type="component" value="Unassembled WGS sequence"/>
</dbReference>
<dbReference type="Pfam" id="PF00534">
    <property type="entry name" value="Glycos_transf_1"/>
    <property type="match status" value="1"/>
</dbReference>
<dbReference type="PANTHER" id="PTHR45947:SF3">
    <property type="entry name" value="SULFOQUINOVOSYL TRANSFERASE SQD2"/>
    <property type="match status" value="1"/>
</dbReference>
<dbReference type="SUPFAM" id="SSF53756">
    <property type="entry name" value="UDP-Glycosyltransferase/glycogen phosphorylase"/>
    <property type="match status" value="1"/>
</dbReference>
<sequence>MRILMLSQFFPPIIGGEERHVKVLSEALVQRGHDVSVATIKHGDQPDFDIVSGVKIYRLEGMLQRNAVLFTEGQRRHAPPFPDPELTFRLNRVVRAEKPDVVHAHNWLLHSYLPLQRIYKKRLVVTLHDYSSVCAKKNMIHAGVPCGGPSTFKCLPCAGEHYGNLKGAVTWLMNSSLGKSGLREVDAFIPVSHAVALRCGLDAKRDEYQVIPTFISRDVTKLQGGQDAHLAKLPKSDFLLFVGDLTRLKGIHTLLAAYGRMRGVPPLVLIGRRCKDTPTELPGNVTLLESWPHAAVLHAWSRSLFGIVPSEGLETCGTVVMEANAFGKPVVASRTGGLSETVIDGKTGILIPPGDVDALHGALLTMLQDVDLRERMGTASLVHSEGYMPDAIVPRIEHIYEGAKFSQFAEARR</sequence>
<name>A0A1I7N5K8_9HYPH</name>
<dbReference type="PANTHER" id="PTHR45947">
    <property type="entry name" value="SULFOQUINOVOSYL TRANSFERASE SQD2"/>
    <property type="match status" value="1"/>
</dbReference>
<dbReference type="GO" id="GO:0016757">
    <property type="term" value="F:glycosyltransferase activity"/>
    <property type="evidence" value="ECO:0007669"/>
    <property type="project" value="InterPro"/>
</dbReference>
<dbReference type="InterPro" id="IPR050194">
    <property type="entry name" value="Glycosyltransferase_grp1"/>
</dbReference>
<evidence type="ECO:0000259" key="2">
    <source>
        <dbReference type="Pfam" id="PF13439"/>
    </source>
</evidence>
<protein>
    <submittedName>
        <fullName evidence="3">Glycosyltransferase involved in cell wall bisynthesis</fullName>
    </submittedName>
</protein>
<accession>A0A1I7N5K8</accession>
<dbReference type="Pfam" id="PF13439">
    <property type="entry name" value="Glyco_transf_4"/>
    <property type="match status" value="1"/>
</dbReference>
<evidence type="ECO:0000259" key="1">
    <source>
        <dbReference type="Pfam" id="PF00534"/>
    </source>
</evidence>
<dbReference type="Gene3D" id="3.40.50.2000">
    <property type="entry name" value="Glycogen Phosphorylase B"/>
    <property type="match status" value="2"/>
</dbReference>
<dbReference type="STRING" id="51670.SAMN04488557_1374"/>
<dbReference type="InterPro" id="IPR028098">
    <property type="entry name" value="Glyco_trans_4-like_N"/>
</dbReference>
<feature type="domain" description="Glycosyl transferase family 1" evidence="1">
    <location>
        <begin position="232"/>
        <end position="379"/>
    </location>
</feature>
<dbReference type="InterPro" id="IPR001296">
    <property type="entry name" value="Glyco_trans_1"/>
</dbReference>
<reference evidence="4" key="1">
    <citation type="submission" date="2016-10" db="EMBL/GenBank/DDBJ databases">
        <authorList>
            <person name="Varghese N."/>
            <person name="Submissions S."/>
        </authorList>
    </citation>
    <scope>NUCLEOTIDE SEQUENCE [LARGE SCALE GENOMIC DNA]</scope>
    <source>
        <strain evidence="4">DSM 1565</strain>
    </source>
</reference>
<keyword evidence="4" id="KW-1185">Reference proteome</keyword>
<evidence type="ECO:0000313" key="3">
    <source>
        <dbReference type="EMBL" id="SFV29954.1"/>
    </source>
</evidence>
<evidence type="ECO:0000313" key="4">
    <source>
        <dbReference type="Proteomes" id="UP000199423"/>
    </source>
</evidence>
<organism evidence="3 4">
    <name type="scientific">Hyphomicrobium facile</name>
    <dbReference type="NCBI Taxonomy" id="51670"/>
    <lineage>
        <taxon>Bacteria</taxon>
        <taxon>Pseudomonadati</taxon>
        <taxon>Pseudomonadota</taxon>
        <taxon>Alphaproteobacteria</taxon>
        <taxon>Hyphomicrobiales</taxon>
        <taxon>Hyphomicrobiaceae</taxon>
        <taxon>Hyphomicrobium</taxon>
    </lineage>
</organism>
<dbReference type="RefSeq" id="WP_092865863.1">
    <property type="nucleotide sequence ID" value="NZ_FPCH01000001.1"/>
</dbReference>
<dbReference type="AlphaFoldDB" id="A0A1I7N5K8"/>
<feature type="domain" description="Glycosyltransferase subfamily 4-like N-terminal" evidence="2">
    <location>
        <begin position="14"/>
        <end position="216"/>
    </location>
</feature>
<dbReference type="OrthoDB" id="9806708at2"/>
<dbReference type="CDD" id="cd03801">
    <property type="entry name" value="GT4_PimA-like"/>
    <property type="match status" value="1"/>
</dbReference>
<gene>
    <name evidence="3" type="ORF">SAMN04488557_1374</name>
</gene>